<evidence type="ECO:0000256" key="6">
    <source>
        <dbReference type="SAM" id="Phobius"/>
    </source>
</evidence>
<evidence type="ECO:0000256" key="2">
    <source>
        <dbReference type="ARBA" id="ARBA00022475"/>
    </source>
</evidence>
<dbReference type="RefSeq" id="WP_420904024.1">
    <property type="nucleotide sequence ID" value="NZ_BAAFGK010000002.1"/>
</dbReference>
<evidence type="ECO:0000256" key="5">
    <source>
        <dbReference type="ARBA" id="ARBA00023136"/>
    </source>
</evidence>
<comment type="subcellular location">
    <subcellularLocation>
        <location evidence="1">Cell membrane</location>
        <topology evidence="1">Multi-pass membrane protein</topology>
    </subcellularLocation>
</comment>
<keyword evidence="5 6" id="KW-0472">Membrane</keyword>
<name>A0ABQ0C620_9PROT</name>
<evidence type="ECO:0000313" key="7">
    <source>
        <dbReference type="EMBL" id="GAB0056312.1"/>
    </source>
</evidence>
<sequence length="348" mass="38242">MHGGTEAVMQGVWQRLVPWLKFILSSGLIVLLWQQGKLDFTALGQLSAAPWTILAVVLLSLISYSLISLRWVILLRSQQIPLSFAWGQRITYLGIFCNLVLPGGGMAGDAVRMAHAMRVAPDQKLEALSTLLVDRLVGLHVMLVIALFVVAFQPQLVLGSVTLRFMAITVVVFVLALPLGALLIYRLAKHVGRSPRFAAFLVSGRLGRLTARMIEIVRLYRNARRQLAQAFLLSVVAQSLMLVALVLVAQSLDLGPLASLDYVFATPWAWIANFLPLTPGGIGVGEATFDQVCRWIESSPSGAPYGTIFLMYRMLTMLGSFPGLILFFFARQEVRDAMHPRDPLDASG</sequence>
<proteinExistence type="predicted"/>
<comment type="caution">
    <text evidence="7">The sequence shown here is derived from an EMBL/GenBank/DDBJ whole genome shotgun (WGS) entry which is preliminary data.</text>
</comment>
<feature type="transmembrane region" description="Helical" evidence="6">
    <location>
        <begin position="230"/>
        <end position="252"/>
    </location>
</feature>
<evidence type="ECO:0000256" key="4">
    <source>
        <dbReference type="ARBA" id="ARBA00022989"/>
    </source>
</evidence>
<dbReference type="Pfam" id="PF03706">
    <property type="entry name" value="LPG_synthase_TM"/>
    <property type="match status" value="1"/>
</dbReference>
<feature type="transmembrane region" description="Helical" evidence="6">
    <location>
        <begin position="310"/>
        <end position="330"/>
    </location>
</feature>
<dbReference type="PANTHER" id="PTHR40277">
    <property type="entry name" value="BLL5419 PROTEIN"/>
    <property type="match status" value="1"/>
</dbReference>
<organism evidence="7 8">
    <name type="scientific">Candidatus Magnetaquiglobus chichijimensis</name>
    <dbReference type="NCBI Taxonomy" id="3141448"/>
    <lineage>
        <taxon>Bacteria</taxon>
        <taxon>Pseudomonadati</taxon>
        <taxon>Pseudomonadota</taxon>
        <taxon>Magnetococcia</taxon>
        <taxon>Magnetococcales</taxon>
        <taxon>Candidatus Magnetaquicoccaceae</taxon>
        <taxon>Candidatus Magnetaquiglobus</taxon>
    </lineage>
</organism>
<reference evidence="7 8" key="1">
    <citation type="submission" date="2024-09" db="EMBL/GenBank/DDBJ databases">
        <title>Draft genome sequence of Candidatus Magnetaquicoccaceae bacterium FCR-1.</title>
        <authorList>
            <person name="Shimoshige H."/>
            <person name="Shimamura S."/>
            <person name="Taoka A."/>
            <person name="Kobayashi H."/>
            <person name="Maekawa T."/>
        </authorList>
    </citation>
    <scope>NUCLEOTIDE SEQUENCE [LARGE SCALE GENOMIC DNA]</scope>
    <source>
        <strain evidence="7 8">FCR-1</strain>
    </source>
</reference>
<keyword evidence="2" id="KW-1003">Cell membrane</keyword>
<evidence type="ECO:0000256" key="1">
    <source>
        <dbReference type="ARBA" id="ARBA00004651"/>
    </source>
</evidence>
<evidence type="ECO:0000313" key="8">
    <source>
        <dbReference type="Proteomes" id="UP001628193"/>
    </source>
</evidence>
<dbReference type="NCBIfam" id="TIGR00374">
    <property type="entry name" value="flippase-like domain"/>
    <property type="match status" value="1"/>
</dbReference>
<keyword evidence="8" id="KW-1185">Reference proteome</keyword>
<protein>
    <recommendedName>
        <fullName evidence="9">Flippase-like domain-containing protein</fullName>
    </recommendedName>
</protein>
<keyword evidence="3 6" id="KW-0812">Transmembrane</keyword>
<dbReference type="PANTHER" id="PTHR40277:SF1">
    <property type="entry name" value="BLL5419 PROTEIN"/>
    <property type="match status" value="1"/>
</dbReference>
<dbReference type="EMBL" id="BAAFGK010000002">
    <property type="protein sequence ID" value="GAB0056312.1"/>
    <property type="molecule type" value="Genomic_DNA"/>
</dbReference>
<evidence type="ECO:0008006" key="9">
    <source>
        <dbReference type="Google" id="ProtNLM"/>
    </source>
</evidence>
<keyword evidence="4 6" id="KW-1133">Transmembrane helix</keyword>
<feature type="transmembrane region" description="Helical" evidence="6">
    <location>
        <begin position="165"/>
        <end position="188"/>
    </location>
</feature>
<feature type="transmembrane region" description="Helical" evidence="6">
    <location>
        <begin position="93"/>
        <end position="111"/>
    </location>
</feature>
<feature type="transmembrane region" description="Helical" evidence="6">
    <location>
        <begin position="132"/>
        <end position="153"/>
    </location>
</feature>
<feature type="transmembrane region" description="Helical" evidence="6">
    <location>
        <begin position="53"/>
        <end position="73"/>
    </location>
</feature>
<feature type="transmembrane region" description="Helical" evidence="6">
    <location>
        <begin position="16"/>
        <end position="33"/>
    </location>
</feature>
<accession>A0ABQ0C620</accession>
<dbReference type="InterPro" id="IPR022791">
    <property type="entry name" value="L-PG_synthase/AglD"/>
</dbReference>
<dbReference type="Proteomes" id="UP001628193">
    <property type="component" value="Unassembled WGS sequence"/>
</dbReference>
<gene>
    <name evidence="7" type="ORF">SIID45300_00618</name>
</gene>
<evidence type="ECO:0000256" key="3">
    <source>
        <dbReference type="ARBA" id="ARBA00022692"/>
    </source>
</evidence>